<name>A0ABD5ZFB8_9EURY</name>
<reference evidence="2 3" key="1">
    <citation type="journal article" date="2019" name="Int. J. Syst. Evol. Microbiol.">
        <title>The Global Catalogue of Microorganisms (GCM) 10K type strain sequencing project: providing services to taxonomists for standard genome sequencing and annotation.</title>
        <authorList>
            <consortium name="The Broad Institute Genomics Platform"/>
            <consortium name="The Broad Institute Genome Sequencing Center for Infectious Disease"/>
            <person name="Wu L."/>
            <person name="Ma J."/>
        </authorList>
    </citation>
    <scope>NUCLEOTIDE SEQUENCE [LARGE SCALE GENOMIC DNA]</scope>
    <source>
        <strain evidence="2 3">DSM 29988</strain>
    </source>
</reference>
<dbReference type="EMBL" id="JBHTAA010000005">
    <property type="protein sequence ID" value="MFC7203908.1"/>
    <property type="molecule type" value="Genomic_DNA"/>
</dbReference>
<dbReference type="RefSeq" id="WP_390223242.1">
    <property type="nucleotide sequence ID" value="NZ_JBHTAA010000005.1"/>
</dbReference>
<comment type="caution">
    <text evidence="2">The sequence shown here is derived from an EMBL/GenBank/DDBJ whole genome shotgun (WGS) entry which is preliminary data.</text>
</comment>
<evidence type="ECO:0000313" key="2">
    <source>
        <dbReference type="EMBL" id="MFC7203908.1"/>
    </source>
</evidence>
<organism evidence="2 3">
    <name type="scientific">Haloferax namakaokahaiae</name>
    <dbReference type="NCBI Taxonomy" id="1748331"/>
    <lineage>
        <taxon>Archaea</taxon>
        <taxon>Methanobacteriati</taxon>
        <taxon>Methanobacteriota</taxon>
        <taxon>Stenosarchaea group</taxon>
        <taxon>Halobacteria</taxon>
        <taxon>Halobacteriales</taxon>
        <taxon>Haloferacaceae</taxon>
        <taxon>Haloferax</taxon>
    </lineage>
</organism>
<dbReference type="AlphaFoldDB" id="A0ABD5ZFB8"/>
<dbReference type="Pfam" id="PF23959">
    <property type="entry name" value="DUF7288"/>
    <property type="match status" value="1"/>
</dbReference>
<accession>A0ABD5ZFB8</accession>
<proteinExistence type="predicted"/>
<dbReference type="Proteomes" id="UP001596481">
    <property type="component" value="Unassembled WGS sequence"/>
</dbReference>
<keyword evidence="1" id="KW-0472">Membrane</keyword>
<keyword evidence="1" id="KW-0812">Transmembrane</keyword>
<evidence type="ECO:0000313" key="3">
    <source>
        <dbReference type="Proteomes" id="UP001596481"/>
    </source>
</evidence>
<feature type="transmembrane region" description="Helical" evidence="1">
    <location>
        <begin position="12"/>
        <end position="32"/>
    </location>
</feature>
<dbReference type="InterPro" id="IPR055712">
    <property type="entry name" value="DUF7288"/>
</dbReference>
<keyword evidence="1" id="KW-1133">Transmembrane helix</keyword>
<sequence length="209" mass="23045">MDERGQAYALEGFMAAILLFTALLFSMQAVILTPTTAGTVDQDVKTQIRAEAHDNLVIANGQGELEHLALYWNNSTGTFAHAYNNLVGYNTKPPCGRAPDAATPKCEDFGERLNATFTSRGFVYNLYLDYRSATNIQQTESTTVVYRGTPSSNAVTATFRVVLYDEMVLRSPEDADGRPLSQLGPDEFYASDIDPGPVYNIVEVRIVVW</sequence>
<protein>
    <submittedName>
        <fullName evidence="2">Uncharacterized protein</fullName>
    </submittedName>
</protein>
<evidence type="ECO:0000256" key="1">
    <source>
        <dbReference type="SAM" id="Phobius"/>
    </source>
</evidence>
<gene>
    <name evidence="2" type="ORF">ACFQJC_10300</name>
</gene>
<keyword evidence="3" id="KW-1185">Reference proteome</keyword>